<dbReference type="SUPFAM" id="SSF117281">
    <property type="entry name" value="Kelch motif"/>
    <property type="match status" value="1"/>
</dbReference>
<keyword evidence="1" id="KW-0880">Kelch repeat</keyword>
<dbReference type="OrthoDB" id="10250130at2759"/>
<keyword evidence="2" id="KW-0677">Repeat</keyword>
<gene>
    <name evidence="5" type="ORF">M0811_13266</name>
</gene>
<dbReference type="InterPro" id="IPR000210">
    <property type="entry name" value="BTB/POZ_dom"/>
</dbReference>
<accession>A0A9Q0L6E3</accession>
<sequence length="644" mass="75420">MLDLESEKKWKSIQLTNIKTPTPRFRPAHVLYENKVWIHGGNSVKDELCDELYVYDIELGTWQEVDQCGQVIGRRAAHTAVVYDEFMWVFGGETERYYSNNVFKFRFKTGEWEEIKTTGDSPRPQTYHTACVHKDQMYIFGPTYSEALLFALNFLTLSWNKIQIDLNFRGIGSSTAVVYGNSMFVYGGLDGGTVNTFNRFDFETNKFEKVVGNENGIIPGKRESHSANNKYDQMVVFGGTERGVRTYGNIYIYNYIDNYWEEIFPREGVTPSPRDDHSAVIADSKLFVFFGVTSNTTGKSEFSLNSQAFEDAFIYQFEYNLYSDMENFFKRQEFCDMQIDTMDSKFIEFHRDIVSARFLPNKFNEKNFILILKLEDYDTIISLMEYLYFNKFECIYQDKNEKLQKLAEKLELNELVNLCNGSLNFGKTKLGTVFEKLYQQNETKDFTILCQEHEIKAHKTILIARSELFRGMLFSSNDQSNQVQDMSGSEPFALEQFIHFLYTDEIKDDLQLDVYFSLFGISDYFGLSNNLLESKIEKILLKKIDKQNIQALLNHSVKENLLELKESCFFFIFNNNLKNNSVIKNFFSNEPLIQKEFTNYVKEYKLWFNQKKKKKEERETTPPLNLLNPTDPPKKKKPKNCQIM</sequence>
<organism evidence="5 6">
    <name type="scientific">Anaeramoeba ignava</name>
    <name type="common">Anaerobic marine amoeba</name>
    <dbReference type="NCBI Taxonomy" id="1746090"/>
    <lineage>
        <taxon>Eukaryota</taxon>
        <taxon>Metamonada</taxon>
        <taxon>Anaeramoebidae</taxon>
        <taxon>Anaeramoeba</taxon>
    </lineage>
</organism>
<name>A0A9Q0L6E3_ANAIG</name>
<dbReference type="PANTHER" id="PTHR46376:SF1">
    <property type="entry name" value="LEUCINE-ZIPPER-LIKE TRANSCRIPTIONAL REGULATOR 1"/>
    <property type="match status" value="1"/>
</dbReference>
<reference evidence="5" key="1">
    <citation type="submission" date="2022-10" db="EMBL/GenBank/DDBJ databases">
        <title>Novel sulphate-reducing endosymbionts in the free-living metamonad Anaeramoeba.</title>
        <authorList>
            <person name="Jerlstrom-Hultqvist J."/>
            <person name="Cepicka I."/>
            <person name="Gallot-Lavallee L."/>
            <person name="Salas-Leiva D."/>
            <person name="Curtis B.A."/>
            <person name="Zahonova K."/>
            <person name="Pipaliya S."/>
            <person name="Dacks J."/>
            <person name="Roger A.J."/>
        </authorList>
    </citation>
    <scope>NUCLEOTIDE SEQUENCE</scope>
    <source>
        <strain evidence="5">BMAN</strain>
    </source>
</reference>
<evidence type="ECO:0000313" key="6">
    <source>
        <dbReference type="Proteomes" id="UP001149090"/>
    </source>
</evidence>
<dbReference type="SUPFAM" id="SSF54695">
    <property type="entry name" value="POZ domain"/>
    <property type="match status" value="2"/>
</dbReference>
<evidence type="ECO:0000313" key="5">
    <source>
        <dbReference type="EMBL" id="KAJ5067116.1"/>
    </source>
</evidence>
<dbReference type="GO" id="GO:0005794">
    <property type="term" value="C:Golgi apparatus"/>
    <property type="evidence" value="ECO:0007669"/>
    <property type="project" value="TreeGrafter"/>
</dbReference>
<feature type="domain" description="BTB" evidence="4">
    <location>
        <begin position="444"/>
        <end position="510"/>
    </location>
</feature>
<evidence type="ECO:0000256" key="1">
    <source>
        <dbReference type="ARBA" id="ARBA00022441"/>
    </source>
</evidence>
<evidence type="ECO:0000256" key="3">
    <source>
        <dbReference type="SAM" id="MobiDB-lite"/>
    </source>
</evidence>
<protein>
    <submittedName>
        <fullName evidence="5">Leucine-zipper-like transcriptional regulator 1</fullName>
    </submittedName>
</protein>
<dbReference type="Proteomes" id="UP001149090">
    <property type="component" value="Unassembled WGS sequence"/>
</dbReference>
<dbReference type="PROSITE" id="PS50097">
    <property type="entry name" value="BTB"/>
    <property type="match status" value="1"/>
</dbReference>
<dbReference type="Gene3D" id="3.30.710.10">
    <property type="entry name" value="Potassium Channel Kv1.1, Chain A"/>
    <property type="match status" value="2"/>
</dbReference>
<keyword evidence="6" id="KW-1185">Reference proteome</keyword>
<dbReference type="EMBL" id="JAPDFW010000134">
    <property type="protein sequence ID" value="KAJ5067116.1"/>
    <property type="molecule type" value="Genomic_DNA"/>
</dbReference>
<dbReference type="PANTHER" id="PTHR46376">
    <property type="entry name" value="LEUCINE-ZIPPER-LIKE TRANSCRIPTIONAL REGULATOR 1"/>
    <property type="match status" value="1"/>
</dbReference>
<dbReference type="Pfam" id="PF24681">
    <property type="entry name" value="Kelch_KLHDC2_KLHL20_DRC7"/>
    <property type="match status" value="2"/>
</dbReference>
<dbReference type="InterPro" id="IPR051568">
    <property type="entry name" value="LZTR1/Attractin"/>
</dbReference>
<proteinExistence type="predicted"/>
<dbReference type="InterPro" id="IPR015915">
    <property type="entry name" value="Kelch-typ_b-propeller"/>
</dbReference>
<evidence type="ECO:0000256" key="2">
    <source>
        <dbReference type="ARBA" id="ARBA00022737"/>
    </source>
</evidence>
<dbReference type="InterPro" id="IPR011333">
    <property type="entry name" value="SKP1/BTB/POZ_sf"/>
</dbReference>
<comment type="caution">
    <text evidence="5">The sequence shown here is derived from an EMBL/GenBank/DDBJ whole genome shotgun (WGS) entry which is preliminary data.</text>
</comment>
<evidence type="ECO:0000259" key="4">
    <source>
        <dbReference type="PROSITE" id="PS50097"/>
    </source>
</evidence>
<dbReference type="CDD" id="cd18186">
    <property type="entry name" value="BTB_POZ_ZBTB_KLHL-like"/>
    <property type="match status" value="1"/>
</dbReference>
<dbReference type="Gene3D" id="2.120.10.80">
    <property type="entry name" value="Kelch-type beta propeller"/>
    <property type="match status" value="2"/>
</dbReference>
<dbReference type="AlphaFoldDB" id="A0A9Q0L6E3"/>
<feature type="region of interest" description="Disordered" evidence="3">
    <location>
        <begin position="612"/>
        <end position="644"/>
    </location>
</feature>
<feature type="compositionally biased region" description="Basic residues" evidence="3">
    <location>
        <begin position="634"/>
        <end position="644"/>
    </location>
</feature>
<dbReference type="SMART" id="SM00225">
    <property type="entry name" value="BTB"/>
    <property type="match status" value="2"/>
</dbReference>
<dbReference type="Pfam" id="PF00651">
    <property type="entry name" value="BTB"/>
    <property type="match status" value="2"/>
</dbReference>